<feature type="compositionally biased region" description="Polar residues" evidence="1">
    <location>
        <begin position="67"/>
        <end position="87"/>
    </location>
</feature>
<sequence length="177" mass="19549">MNLGEATEHNEPEATPGLMSFLDLPVINSGSGLDLSSVVAANSRITTIGDFMNSNKKLDGLKKNTRNEPGSNVSRNSSKALQALSNKVRNDQRKKIQQNGGVGKPDLQQQQRGKRDTIANAIKDAKQKQKPLSGVLEKKPQDDYSDDEDELRNARSQRSVKKGSNLMFESKIKKRPF</sequence>
<protein>
    <submittedName>
        <fullName evidence="2">Uncharacterized protein</fullName>
    </submittedName>
</protein>
<feature type="region of interest" description="Disordered" evidence="1">
    <location>
        <begin position="54"/>
        <end position="177"/>
    </location>
</feature>
<dbReference type="AlphaFoldDB" id="A0A1E3QSC8"/>
<organism evidence="2 3">
    <name type="scientific">Babjeviella inositovora NRRL Y-12698</name>
    <dbReference type="NCBI Taxonomy" id="984486"/>
    <lineage>
        <taxon>Eukaryota</taxon>
        <taxon>Fungi</taxon>
        <taxon>Dikarya</taxon>
        <taxon>Ascomycota</taxon>
        <taxon>Saccharomycotina</taxon>
        <taxon>Pichiomycetes</taxon>
        <taxon>Serinales incertae sedis</taxon>
        <taxon>Babjeviella</taxon>
    </lineage>
</organism>
<accession>A0A1E3QSC8</accession>
<proteinExistence type="predicted"/>
<dbReference type="GO" id="GO:0030686">
    <property type="term" value="C:90S preribosome"/>
    <property type="evidence" value="ECO:0007669"/>
    <property type="project" value="InterPro"/>
</dbReference>
<dbReference type="GeneID" id="30146352"/>
<dbReference type="EMBL" id="KV454429">
    <property type="protein sequence ID" value="ODQ80591.1"/>
    <property type="molecule type" value="Genomic_DNA"/>
</dbReference>
<keyword evidence="3" id="KW-1185">Reference proteome</keyword>
<dbReference type="OrthoDB" id="4068385at2759"/>
<gene>
    <name evidence="2" type="ORF">BABINDRAFT_160851</name>
</gene>
<dbReference type="GO" id="GO:0042274">
    <property type="term" value="P:ribosomal small subunit biogenesis"/>
    <property type="evidence" value="ECO:0007669"/>
    <property type="project" value="InterPro"/>
</dbReference>
<evidence type="ECO:0000256" key="1">
    <source>
        <dbReference type="SAM" id="MobiDB-lite"/>
    </source>
</evidence>
<dbReference type="InterPro" id="IPR022592">
    <property type="entry name" value="Nucleolar_19"/>
</dbReference>
<dbReference type="RefSeq" id="XP_018985919.1">
    <property type="nucleotide sequence ID" value="XM_019128499.1"/>
</dbReference>
<evidence type="ECO:0000313" key="2">
    <source>
        <dbReference type="EMBL" id="ODQ80591.1"/>
    </source>
</evidence>
<feature type="compositionally biased region" description="Basic and acidic residues" evidence="1">
    <location>
        <begin position="56"/>
        <end position="66"/>
    </location>
</feature>
<dbReference type="Proteomes" id="UP000094336">
    <property type="component" value="Unassembled WGS sequence"/>
</dbReference>
<name>A0A1E3QSC8_9ASCO</name>
<reference evidence="3" key="1">
    <citation type="submission" date="2016-05" db="EMBL/GenBank/DDBJ databases">
        <title>Comparative genomics of biotechnologically important yeasts.</title>
        <authorList>
            <consortium name="DOE Joint Genome Institute"/>
            <person name="Riley R."/>
            <person name="Haridas S."/>
            <person name="Wolfe K.H."/>
            <person name="Lopes M.R."/>
            <person name="Hittinger C.T."/>
            <person name="Goker M."/>
            <person name="Salamov A."/>
            <person name="Wisecaver J."/>
            <person name="Long T.M."/>
            <person name="Aerts A.L."/>
            <person name="Barry K."/>
            <person name="Choi C."/>
            <person name="Clum A."/>
            <person name="Coughlan A.Y."/>
            <person name="Deshpande S."/>
            <person name="Douglass A.P."/>
            <person name="Hanson S.J."/>
            <person name="Klenk H.-P."/>
            <person name="Labutti K."/>
            <person name="Lapidus A."/>
            <person name="Lindquist E."/>
            <person name="Lipzen A."/>
            <person name="Meier-Kolthoff J.P."/>
            <person name="Ohm R.A."/>
            <person name="Otillar R.P."/>
            <person name="Pangilinan J."/>
            <person name="Peng Y."/>
            <person name="Rokas A."/>
            <person name="Rosa C.A."/>
            <person name="Scheuner C."/>
            <person name="Sibirny A.A."/>
            <person name="Slot J.C."/>
            <person name="Stielow J.B."/>
            <person name="Sun H."/>
            <person name="Kurtzman C.P."/>
            <person name="Blackwell M."/>
            <person name="Grigoriev I.V."/>
            <person name="Jeffries T.W."/>
        </authorList>
    </citation>
    <scope>NUCLEOTIDE SEQUENCE [LARGE SCALE GENOMIC DNA]</scope>
    <source>
        <strain evidence="3">NRRL Y-12698</strain>
    </source>
</reference>
<evidence type="ECO:0000313" key="3">
    <source>
        <dbReference type="Proteomes" id="UP000094336"/>
    </source>
</evidence>
<feature type="compositionally biased region" description="Basic and acidic residues" evidence="1">
    <location>
        <begin position="113"/>
        <end position="127"/>
    </location>
</feature>
<dbReference type="Pfam" id="PF10863">
    <property type="entry name" value="NOP19"/>
    <property type="match status" value="1"/>
</dbReference>